<dbReference type="PANTHER" id="PTHR33630:SF9">
    <property type="entry name" value="CUTINASE 4"/>
    <property type="match status" value="1"/>
</dbReference>
<dbReference type="InterPro" id="IPR029058">
    <property type="entry name" value="AB_hydrolase_fold"/>
</dbReference>
<evidence type="ECO:0000256" key="7">
    <source>
        <dbReference type="ARBA" id="ARBA00023157"/>
    </source>
</evidence>
<dbReference type="SMART" id="SM01110">
    <property type="entry name" value="Cutinase"/>
    <property type="match status" value="1"/>
</dbReference>
<sequence>MSNLGRRLLCAVGAAALSAAALLAVGAATASAAPSAVTTSDCADVEVVFARGTFEGPGIGKVGAPFVDALRGRLPGQTVGVYAVNYPASVDFARAVDGVADVSNHLGDMAARCPTTDIVLGGYSQGAAVSAYATSDTVPAGYALPAGLTGPLAPAVADHVAAVALFGKPSANIVNMLQRDAPPIAIGSAFAGKTIDLCAPEDPVCQAGSLNRGAHSAYVTNGMADQAADFAARQIAVRHGA</sequence>
<dbReference type="RefSeq" id="WP_224974210.1">
    <property type="nucleotide sequence ID" value="NZ_JAYJJU010000049.1"/>
</dbReference>
<feature type="signal peptide" evidence="8">
    <location>
        <begin position="1"/>
        <end position="32"/>
    </location>
</feature>
<keyword evidence="7" id="KW-1015">Disulfide bond</keyword>
<comment type="function">
    <text evidence="8">Catalyzes the hydrolysis of complex carboxylic polyesters found in the cell wall of plants. Degrades cutin, a macromolecule that forms the structure of the plant cuticle.</text>
</comment>
<evidence type="ECO:0000313" key="10">
    <source>
        <dbReference type="Proteomes" id="UP001298593"/>
    </source>
</evidence>
<comment type="similarity">
    <text evidence="2 8">Belongs to the cutinase family.</text>
</comment>
<proteinExistence type="inferred from homology"/>
<name>A0ABU5Y4A6_9MYCO</name>
<keyword evidence="4 8" id="KW-0964">Secreted</keyword>
<comment type="caution">
    <text evidence="9">The sequence shown here is derived from an EMBL/GenBank/DDBJ whole genome shotgun (WGS) entry which is preliminary data.</text>
</comment>
<evidence type="ECO:0000256" key="6">
    <source>
        <dbReference type="ARBA" id="ARBA00022801"/>
    </source>
</evidence>
<dbReference type="EMBL" id="JAYJJU010000049">
    <property type="protein sequence ID" value="MEB3035025.1"/>
    <property type="molecule type" value="Genomic_DNA"/>
</dbReference>
<dbReference type="PROSITE" id="PS51318">
    <property type="entry name" value="TAT"/>
    <property type="match status" value="1"/>
</dbReference>
<dbReference type="PROSITE" id="PS00155">
    <property type="entry name" value="CUTINASE_1"/>
    <property type="match status" value="1"/>
</dbReference>
<organism evidence="9 10">
    <name type="scientific">[Mycobacterium] nativiensis</name>
    <dbReference type="NCBI Taxonomy" id="2855503"/>
    <lineage>
        <taxon>Bacteria</taxon>
        <taxon>Bacillati</taxon>
        <taxon>Actinomycetota</taxon>
        <taxon>Actinomycetes</taxon>
        <taxon>Mycobacteriales</taxon>
        <taxon>Mycobacteriaceae</taxon>
        <taxon>Mycolicibacter</taxon>
    </lineage>
</organism>
<dbReference type="Proteomes" id="UP001298593">
    <property type="component" value="Unassembled WGS sequence"/>
</dbReference>
<dbReference type="Gene3D" id="3.40.50.1820">
    <property type="entry name" value="alpha/beta hydrolase"/>
    <property type="match status" value="1"/>
</dbReference>
<evidence type="ECO:0000256" key="4">
    <source>
        <dbReference type="ARBA" id="ARBA00022525"/>
    </source>
</evidence>
<accession>A0ABU5Y4A6</accession>
<dbReference type="EC" id="3.1.1.-" evidence="8"/>
<comment type="subcellular location">
    <subcellularLocation>
        <location evidence="1 8">Secreted</location>
    </subcellularLocation>
</comment>
<dbReference type="PANTHER" id="PTHR33630">
    <property type="entry name" value="CUTINASE RV1984C-RELATED-RELATED"/>
    <property type="match status" value="1"/>
</dbReference>
<dbReference type="Pfam" id="PF01083">
    <property type="entry name" value="Cutinase"/>
    <property type="match status" value="1"/>
</dbReference>
<gene>
    <name evidence="9" type="ORF">KV113_26135</name>
</gene>
<dbReference type="InterPro" id="IPR006311">
    <property type="entry name" value="TAT_signal"/>
</dbReference>
<evidence type="ECO:0000256" key="3">
    <source>
        <dbReference type="ARBA" id="ARBA00022487"/>
    </source>
</evidence>
<keyword evidence="6 8" id="KW-0378">Hydrolase</keyword>
<dbReference type="InterPro" id="IPR000675">
    <property type="entry name" value="Cutinase/axe"/>
</dbReference>
<keyword evidence="10" id="KW-1185">Reference proteome</keyword>
<keyword evidence="5 8" id="KW-0732">Signal</keyword>
<evidence type="ECO:0000256" key="5">
    <source>
        <dbReference type="ARBA" id="ARBA00022729"/>
    </source>
</evidence>
<evidence type="ECO:0000256" key="1">
    <source>
        <dbReference type="ARBA" id="ARBA00004613"/>
    </source>
</evidence>
<dbReference type="InterPro" id="IPR043580">
    <property type="entry name" value="CUTINASE_1"/>
</dbReference>
<dbReference type="SUPFAM" id="SSF53474">
    <property type="entry name" value="alpha/beta-Hydrolases"/>
    <property type="match status" value="1"/>
</dbReference>
<reference evidence="9 10" key="1">
    <citation type="submission" date="2023-12" db="EMBL/GenBank/DDBJ databases">
        <title>Description of new species of Mycobacterium terrae complex isolated from sewage at the Sao Paulo Zoological Park Foundation in Brazil.</title>
        <authorList>
            <person name="Romagnoli C.L."/>
            <person name="Conceicao E.C."/>
            <person name="Machado E."/>
            <person name="Barreto L.B.P.F."/>
            <person name="Sharma A."/>
            <person name="Silva N.M."/>
            <person name="Marques L.E."/>
            <person name="Juliana M.A."/>
            <person name="Lourenco M.C.S."/>
            <person name="Digiampietri L.A."/>
            <person name="Suffys P.N."/>
            <person name="Viana-Niero C."/>
        </authorList>
    </citation>
    <scope>NUCLEOTIDE SEQUENCE [LARGE SCALE GENOMIC DNA]</scope>
    <source>
        <strain evidence="9 10">MYC340</strain>
    </source>
</reference>
<feature type="chain" id="PRO_5044997770" description="Cutinase" evidence="8">
    <location>
        <begin position="33"/>
        <end position="241"/>
    </location>
</feature>
<evidence type="ECO:0000313" key="9">
    <source>
        <dbReference type="EMBL" id="MEB3035025.1"/>
    </source>
</evidence>
<evidence type="ECO:0000256" key="2">
    <source>
        <dbReference type="ARBA" id="ARBA00007534"/>
    </source>
</evidence>
<protein>
    <recommendedName>
        <fullName evidence="8">Cutinase</fullName>
        <ecNumber evidence="8">3.1.1.-</ecNumber>
    </recommendedName>
</protein>
<evidence type="ECO:0000256" key="8">
    <source>
        <dbReference type="RuleBase" id="RU361263"/>
    </source>
</evidence>
<keyword evidence="3 8" id="KW-0719">Serine esterase</keyword>